<protein>
    <recommendedName>
        <fullName evidence="2">Ubiquitin-like domain-containing protein</fullName>
    </recommendedName>
</protein>
<evidence type="ECO:0000313" key="3">
    <source>
        <dbReference type="EMBL" id="KEY67375.1"/>
    </source>
</evidence>
<dbReference type="OrthoDB" id="3045089at2759"/>
<feature type="compositionally biased region" description="Pro residues" evidence="1">
    <location>
        <begin position="254"/>
        <end position="278"/>
    </location>
</feature>
<dbReference type="AlphaFoldDB" id="A0A084APZ6"/>
<accession>A0A084APZ6</accession>
<feature type="domain" description="Ubiquitin-like" evidence="2">
    <location>
        <begin position="499"/>
        <end position="581"/>
    </location>
</feature>
<dbReference type="HOGENOM" id="CLU_014887_0_0_1"/>
<dbReference type="Proteomes" id="UP000028045">
    <property type="component" value="Unassembled WGS sequence"/>
</dbReference>
<dbReference type="InterPro" id="IPR054464">
    <property type="entry name" value="ULD_fung"/>
</dbReference>
<evidence type="ECO:0000256" key="1">
    <source>
        <dbReference type="SAM" id="MobiDB-lite"/>
    </source>
</evidence>
<feature type="region of interest" description="Disordered" evidence="1">
    <location>
        <begin position="347"/>
        <end position="377"/>
    </location>
</feature>
<feature type="region of interest" description="Disordered" evidence="1">
    <location>
        <begin position="585"/>
        <end position="688"/>
    </location>
</feature>
<sequence>MPLFTRPPNLGIQGESSGPSYGSEEESSRFESHLDYSQTEEDWIDDDDEDYDDDDDVLPSDSASASNDAPPLRTRAGNHLTSRRHQVPRQHQQFPLQHQTPHLPQHQQHHRQQYRAVQPHVPAAASTVAHPEDYGHYGRGYQGGAGGPGGGVGGRGSHGAQAAYYGNGRQHAPAYGQNPMTPYMGGYPSGNQMVQYGNYAGHPFSPMSNGSNGASYFNSEGRGMYDMMPYGQQGYYNAAAHYGLPAHLQQFHISPPPPPPTEPPVPSTTPAPKDPPPPDPEKVKLAQELALFKAAQEKAEAAEKAKAMEAKIREDAEIAFQKRMDDMRRAQEAAKIEIEKAKAEAERAARERIEAERKAEEERQRQHQADMERAEERARMKFEAELKAADERRKKEDEDRARAEETARIRLEAAIKKEEEARAAAAQKAAEEAERLKQIEADAKRKAEADAIAKAAEEAAKAKAAAEAAAEAKKAAEELKKQIEEETKAKLVEDAKKKEKAPIRFKDAVGRKFSFPFHLCATWQGMEDLIKQAFLQVDVLGPHVQEGHYDLTGPNGEIILPSVWEKVVEPDWLITMTMWPMDKAPPVGPRPGGPPIQGRHPHGRGHMQPPIPPNHMRFQIPAQRRPTSAAPGGGVQPPPGWTGPMPRPPTGLPPDIINAAPPRPREKPKRNSALVTFFAGKPTKKKFV</sequence>
<dbReference type="PANTHER" id="PTHR45725">
    <property type="entry name" value="FORMIN HOMOLOGY 2 FAMILY MEMBER"/>
    <property type="match status" value="1"/>
</dbReference>
<proteinExistence type="predicted"/>
<feature type="region of interest" description="Disordered" evidence="1">
    <location>
        <begin position="249"/>
        <end position="282"/>
    </location>
</feature>
<dbReference type="EMBL" id="KL648622">
    <property type="protein sequence ID" value="KEY67375.1"/>
    <property type="molecule type" value="Genomic_DNA"/>
</dbReference>
<keyword evidence="4" id="KW-1185">Reference proteome</keyword>
<evidence type="ECO:0000259" key="2">
    <source>
        <dbReference type="Pfam" id="PF22893"/>
    </source>
</evidence>
<dbReference type="Pfam" id="PF22893">
    <property type="entry name" value="ULD_2"/>
    <property type="match status" value="1"/>
</dbReference>
<evidence type="ECO:0000313" key="4">
    <source>
        <dbReference type="Proteomes" id="UP000028045"/>
    </source>
</evidence>
<feature type="compositionally biased region" description="Acidic residues" evidence="1">
    <location>
        <begin position="38"/>
        <end position="58"/>
    </location>
</feature>
<dbReference type="InterPro" id="IPR051425">
    <property type="entry name" value="Formin_Homology"/>
</dbReference>
<reference evidence="3 4" key="1">
    <citation type="journal article" date="2014" name="BMC Genomics">
        <title>Comparative genome sequencing reveals chemotype-specific gene clusters in the toxigenic black mold Stachybotrys.</title>
        <authorList>
            <person name="Semeiks J."/>
            <person name="Borek D."/>
            <person name="Otwinowski Z."/>
            <person name="Grishin N.V."/>
        </authorList>
    </citation>
    <scope>NUCLEOTIDE SEQUENCE [LARGE SCALE GENOMIC DNA]</scope>
    <source>
        <strain evidence="4">CBS 109288 / IBT 7711</strain>
    </source>
</reference>
<dbReference type="PANTHER" id="PTHR45725:SF1">
    <property type="entry name" value="DISHEVELLED ASSOCIATED ACTIVATOR OF MORPHOGENESIS, ISOFORM D"/>
    <property type="match status" value="1"/>
</dbReference>
<name>A0A084APZ6_STACB</name>
<feature type="compositionally biased region" description="Pro residues" evidence="1">
    <location>
        <begin position="636"/>
        <end position="652"/>
    </location>
</feature>
<gene>
    <name evidence="3" type="ORF">S7711_07585</name>
</gene>
<feature type="compositionally biased region" description="Low complexity" evidence="1">
    <location>
        <begin position="59"/>
        <end position="71"/>
    </location>
</feature>
<feature type="region of interest" description="Disordered" evidence="1">
    <location>
        <begin position="1"/>
        <end position="93"/>
    </location>
</feature>
<organism evidence="3 4">
    <name type="scientific">Stachybotrys chartarum (strain CBS 109288 / IBT 7711)</name>
    <name type="common">Toxic black mold</name>
    <name type="synonym">Stilbospora chartarum</name>
    <dbReference type="NCBI Taxonomy" id="1280523"/>
    <lineage>
        <taxon>Eukaryota</taxon>
        <taxon>Fungi</taxon>
        <taxon>Dikarya</taxon>
        <taxon>Ascomycota</taxon>
        <taxon>Pezizomycotina</taxon>
        <taxon>Sordariomycetes</taxon>
        <taxon>Hypocreomycetidae</taxon>
        <taxon>Hypocreales</taxon>
        <taxon>Stachybotryaceae</taxon>
        <taxon>Stachybotrys</taxon>
    </lineage>
</organism>